<dbReference type="EMBL" id="FNUS01000001">
    <property type="protein sequence ID" value="SEF61578.1"/>
    <property type="molecule type" value="Genomic_DNA"/>
</dbReference>
<proteinExistence type="predicted"/>
<keyword evidence="3" id="KW-1185">Reference proteome</keyword>
<protein>
    <submittedName>
        <fullName evidence="2">Uncharacterized protein</fullName>
    </submittedName>
</protein>
<evidence type="ECO:0000256" key="1">
    <source>
        <dbReference type="SAM" id="SignalP"/>
    </source>
</evidence>
<reference evidence="3" key="1">
    <citation type="submission" date="2016-10" db="EMBL/GenBank/DDBJ databases">
        <authorList>
            <person name="Varghese N."/>
            <person name="Submissions S."/>
        </authorList>
    </citation>
    <scope>NUCLEOTIDE SEQUENCE [LARGE SCALE GENOMIC DNA]</scope>
    <source>
        <strain evidence="3">DSM 21580</strain>
    </source>
</reference>
<sequence length="358" mass="37790">MKKNTLLLLILISTTAFGQVGINTETPKATLDVVATPLDATKIDGFIAPRISGNDLANKDALYTSAQTGAIVYATAPVTSPTTKTTNVTSAGYYYFDGAVWVKMIPAAVTGDNGLTKTGNNIQLGGTLLKNTEITTAGFNTSFSGAGNVGIGTNNPTEKLDVSTGNVRVRTINTNIGTATTDNIVVADSNGVLKTIPKQNAVIFGGDFADISPNFVEITSSGVAVRNTIKEVTFTVDYPSLVTFDYQLSYTIRDMANLNDGKTRRIDSELQFTAVPSGSTIPINTFFAATGIPLAFSSVDSSVAGQYYFNGSQTLKLIPGNYTIKLTGGVYSSIIAPFTVRFGETPLDFLTITAQTVQ</sequence>
<feature type="signal peptide" evidence="1">
    <location>
        <begin position="1"/>
        <end position="18"/>
    </location>
</feature>
<keyword evidence="1" id="KW-0732">Signal</keyword>
<accession>A0A1H5TH99</accession>
<organism evidence="2 3">
    <name type="scientific">Halpernia humi</name>
    <dbReference type="NCBI Taxonomy" id="493375"/>
    <lineage>
        <taxon>Bacteria</taxon>
        <taxon>Pseudomonadati</taxon>
        <taxon>Bacteroidota</taxon>
        <taxon>Flavobacteriia</taxon>
        <taxon>Flavobacteriales</taxon>
        <taxon>Weeksellaceae</taxon>
        <taxon>Chryseobacterium group</taxon>
        <taxon>Halpernia</taxon>
    </lineage>
</organism>
<dbReference type="OrthoDB" id="1330243at2"/>
<feature type="chain" id="PRO_5009285068" evidence="1">
    <location>
        <begin position="19"/>
        <end position="358"/>
    </location>
</feature>
<name>A0A1H5TH99_9FLAO</name>
<dbReference type="RefSeq" id="WP_103912486.1">
    <property type="nucleotide sequence ID" value="NZ_FNUS01000001.1"/>
</dbReference>
<evidence type="ECO:0000313" key="2">
    <source>
        <dbReference type="EMBL" id="SEF61578.1"/>
    </source>
</evidence>
<dbReference type="AlphaFoldDB" id="A0A1H5TH99"/>
<evidence type="ECO:0000313" key="3">
    <source>
        <dbReference type="Proteomes" id="UP000236738"/>
    </source>
</evidence>
<gene>
    <name evidence="2" type="ORF">SAMN05421847_0458</name>
</gene>
<dbReference type="Proteomes" id="UP000236738">
    <property type="component" value="Unassembled WGS sequence"/>
</dbReference>